<accession>A0A1X2HEX2</accession>
<reference evidence="1 2" key="1">
    <citation type="submission" date="2016-07" db="EMBL/GenBank/DDBJ databases">
        <title>Pervasive Adenine N6-methylation of Active Genes in Fungi.</title>
        <authorList>
            <consortium name="DOE Joint Genome Institute"/>
            <person name="Mondo S.J."/>
            <person name="Dannebaum R.O."/>
            <person name="Kuo R.C."/>
            <person name="Labutti K."/>
            <person name="Haridas S."/>
            <person name="Kuo A."/>
            <person name="Salamov A."/>
            <person name="Ahrendt S.R."/>
            <person name="Lipzen A."/>
            <person name="Sullivan W."/>
            <person name="Andreopoulos W.B."/>
            <person name="Clum A."/>
            <person name="Lindquist E."/>
            <person name="Daum C."/>
            <person name="Ramamoorthy G.K."/>
            <person name="Gryganskyi A."/>
            <person name="Culley D."/>
            <person name="Magnuson J.K."/>
            <person name="James T.Y."/>
            <person name="O'Malley M.A."/>
            <person name="Stajich J.E."/>
            <person name="Spatafora J.W."/>
            <person name="Visel A."/>
            <person name="Grigoriev I.V."/>
        </authorList>
    </citation>
    <scope>NUCLEOTIDE SEQUENCE [LARGE SCALE GENOMIC DNA]</scope>
    <source>
        <strain evidence="1 2">NRRL 2496</strain>
    </source>
</reference>
<dbReference type="OrthoDB" id="2260598at2759"/>
<proteinExistence type="predicted"/>
<keyword evidence="2" id="KW-1185">Reference proteome</keyword>
<protein>
    <submittedName>
        <fullName evidence="1">Uncharacterized protein</fullName>
    </submittedName>
</protein>
<evidence type="ECO:0000313" key="2">
    <source>
        <dbReference type="Proteomes" id="UP000242180"/>
    </source>
</evidence>
<evidence type="ECO:0000313" key="1">
    <source>
        <dbReference type="EMBL" id="ORY97481.1"/>
    </source>
</evidence>
<gene>
    <name evidence="1" type="ORF">BCR43DRAFT_489842</name>
</gene>
<dbReference type="Proteomes" id="UP000242180">
    <property type="component" value="Unassembled WGS sequence"/>
</dbReference>
<dbReference type="AlphaFoldDB" id="A0A1X2HEX2"/>
<organism evidence="1 2">
    <name type="scientific">Syncephalastrum racemosum</name>
    <name type="common">Filamentous fungus</name>
    <dbReference type="NCBI Taxonomy" id="13706"/>
    <lineage>
        <taxon>Eukaryota</taxon>
        <taxon>Fungi</taxon>
        <taxon>Fungi incertae sedis</taxon>
        <taxon>Mucoromycota</taxon>
        <taxon>Mucoromycotina</taxon>
        <taxon>Mucoromycetes</taxon>
        <taxon>Mucorales</taxon>
        <taxon>Syncephalastraceae</taxon>
        <taxon>Syncephalastrum</taxon>
    </lineage>
</organism>
<dbReference type="STRING" id="13706.A0A1X2HEX2"/>
<dbReference type="InParanoid" id="A0A1X2HEX2"/>
<comment type="caution">
    <text evidence="1">The sequence shown here is derived from an EMBL/GenBank/DDBJ whole genome shotgun (WGS) entry which is preliminary data.</text>
</comment>
<name>A0A1X2HEX2_SYNRA</name>
<sequence>MKRTRRRAQYQFPTQLERKSIPAANAIIKRMHANQSRNAITFSHSDGPQTAVDLTVDHLARVFGGEQEPLQLPRVLSFTALLDDISFHQEDIEALTRHQMPPRKAPGCGNVTGAMLKPTMSALACLLEKLFTVMLCASDWRTAQVVPIYKKKGSRAYASNYRPISLTTVLYVYHMINNIRNNARCYLVVYIEEKKDSVSSSRSVQRRKKQGMGCRIKVRRVIERRATSLVVTTSQKSRTSTASLAVSTP</sequence>
<dbReference type="EMBL" id="MCGN01000004">
    <property type="protein sequence ID" value="ORY97481.1"/>
    <property type="molecule type" value="Genomic_DNA"/>
</dbReference>